<evidence type="ECO:0000256" key="7">
    <source>
        <dbReference type="SAM" id="MobiDB-lite"/>
    </source>
</evidence>
<dbReference type="EMBL" id="JAGHQM010000359">
    <property type="protein sequence ID" value="KAH0562395.1"/>
    <property type="molecule type" value="Genomic_DNA"/>
</dbReference>
<evidence type="ECO:0000256" key="3">
    <source>
        <dbReference type="ARBA" id="ARBA00017307"/>
    </source>
</evidence>
<dbReference type="Gene3D" id="1.10.20.10">
    <property type="entry name" value="Histone, subunit A"/>
    <property type="match status" value="1"/>
</dbReference>
<evidence type="ECO:0000256" key="4">
    <source>
        <dbReference type="ARBA" id="ARBA00023015"/>
    </source>
</evidence>
<feature type="region of interest" description="Disordered" evidence="7">
    <location>
        <begin position="192"/>
        <end position="254"/>
    </location>
</feature>
<keyword evidence="4" id="KW-0805">Transcription regulation</keyword>
<evidence type="ECO:0000256" key="5">
    <source>
        <dbReference type="ARBA" id="ARBA00023163"/>
    </source>
</evidence>
<evidence type="ECO:0000256" key="2">
    <source>
        <dbReference type="ARBA" id="ARBA00008767"/>
    </source>
</evidence>
<dbReference type="InterPro" id="IPR037818">
    <property type="entry name" value="TAF8"/>
</dbReference>
<proteinExistence type="inferred from homology"/>
<keyword evidence="5" id="KW-0804">Transcription</keyword>
<evidence type="ECO:0000256" key="6">
    <source>
        <dbReference type="ARBA" id="ARBA00023242"/>
    </source>
</evidence>
<evidence type="ECO:0000259" key="8">
    <source>
        <dbReference type="Pfam" id="PF10406"/>
    </source>
</evidence>
<feature type="compositionally biased region" description="Pro residues" evidence="7">
    <location>
        <begin position="150"/>
        <end position="161"/>
    </location>
</feature>
<evidence type="ECO:0000256" key="1">
    <source>
        <dbReference type="ARBA" id="ARBA00004123"/>
    </source>
</evidence>
<comment type="caution">
    <text evidence="9">The sequence shown here is derived from an EMBL/GenBank/DDBJ whole genome shotgun (WGS) entry which is preliminary data.</text>
</comment>
<keyword evidence="6" id="KW-0539">Nucleus</keyword>
<protein>
    <recommendedName>
        <fullName evidence="3">Transcription initiation factor TFIID subunit 8</fullName>
    </recommendedName>
</protein>
<feature type="compositionally biased region" description="Gly residues" evidence="7">
    <location>
        <begin position="270"/>
        <end position="280"/>
    </location>
</feature>
<dbReference type="CDD" id="cd08049">
    <property type="entry name" value="TAF8"/>
    <property type="match status" value="1"/>
</dbReference>
<dbReference type="PANTHER" id="PTHR46469">
    <property type="entry name" value="TRANSCRIPTION INITIATION FACTOR TFIID SUBUNIT 8"/>
    <property type="match status" value="1"/>
</dbReference>
<name>A0A9P8RRN9_9PEZI</name>
<dbReference type="GO" id="GO:0046982">
    <property type="term" value="F:protein heterodimerization activity"/>
    <property type="evidence" value="ECO:0007669"/>
    <property type="project" value="InterPro"/>
</dbReference>
<dbReference type="GO" id="GO:0005669">
    <property type="term" value="C:transcription factor TFIID complex"/>
    <property type="evidence" value="ECO:0007669"/>
    <property type="project" value="InterPro"/>
</dbReference>
<feature type="compositionally biased region" description="Basic and acidic residues" evidence="7">
    <location>
        <begin position="201"/>
        <end position="227"/>
    </location>
</feature>
<dbReference type="InterPro" id="IPR009072">
    <property type="entry name" value="Histone-fold"/>
</dbReference>
<reference evidence="9" key="1">
    <citation type="submission" date="2021-03" db="EMBL/GenBank/DDBJ databases">
        <title>Comparative genomics and phylogenomic investigation of the class Geoglossomycetes provide insights into ecological specialization and systematics.</title>
        <authorList>
            <person name="Melie T."/>
            <person name="Pirro S."/>
            <person name="Miller A.N."/>
            <person name="Quandt A."/>
        </authorList>
    </citation>
    <scope>NUCLEOTIDE SEQUENCE</scope>
    <source>
        <strain evidence="9">CAQ_001_2017</strain>
    </source>
</reference>
<feature type="compositionally biased region" description="Basic residues" evidence="7">
    <location>
        <begin position="25"/>
        <end position="43"/>
    </location>
</feature>
<dbReference type="AlphaFoldDB" id="A0A9P8RRN9"/>
<comment type="similarity">
    <text evidence="2">Belongs to the TAF8 family.</text>
</comment>
<feature type="region of interest" description="Disordered" evidence="7">
    <location>
        <begin position="1"/>
        <end position="43"/>
    </location>
</feature>
<keyword evidence="10" id="KW-1185">Reference proteome</keyword>
<feature type="compositionally biased region" description="Low complexity" evidence="7">
    <location>
        <begin position="1"/>
        <end position="20"/>
    </location>
</feature>
<gene>
    <name evidence="9" type="ORF">GP486_002918</name>
</gene>
<accession>A0A9P8RRN9</accession>
<dbReference type="GO" id="GO:0006367">
    <property type="term" value="P:transcription initiation at RNA polymerase II promoter"/>
    <property type="evidence" value="ECO:0007669"/>
    <property type="project" value="TreeGrafter"/>
</dbReference>
<dbReference type="PANTHER" id="PTHR46469:SF1">
    <property type="entry name" value="TRANSCRIPTION INITIATION FACTOR TFIID SUBUNIT 8"/>
    <property type="match status" value="1"/>
</dbReference>
<feature type="region of interest" description="Disordered" evidence="7">
    <location>
        <begin position="269"/>
        <end position="292"/>
    </location>
</feature>
<feature type="domain" description="Transcription factor TFIID subunit 8 C-terminal" evidence="8">
    <location>
        <begin position="181"/>
        <end position="229"/>
    </location>
</feature>
<feature type="compositionally biased region" description="Polar residues" evidence="7">
    <location>
        <begin position="237"/>
        <end position="248"/>
    </location>
</feature>
<dbReference type="InterPro" id="IPR019473">
    <property type="entry name" value="TFIID_su8_C"/>
</dbReference>
<comment type="subcellular location">
    <subcellularLocation>
        <location evidence="1">Nucleus</location>
    </subcellularLocation>
</comment>
<feature type="region of interest" description="Disordered" evidence="7">
    <location>
        <begin position="142"/>
        <end position="168"/>
    </location>
</feature>
<evidence type="ECO:0000313" key="10">
    <source>
        <dbReference type="Proteomes" id="UP000750711"/>
    </source>
</evidence>
<evidence type="ECO:0000313" key="9">
    <source>
        <dbReference type="EMBL" id="KAH0562395.1"/>
    </source>
</evidence>
<dbReference type="Proteomes" id="UP000750711">
    <property type="component" value="Unassembled WGS sequence"/>
</dbReference>
<sequence length="350" mass="37830">MATTVSSSLSLKRPSPLSSLDASTSKKRRKVSTHRHHVHHRQSFHPDSAAIPLNTEIIQSLLERAIGLILTAVGFSGVDPGALQAFRVHVEEYMMHQLSNISLSMTSSRRSQPIPQDFAFALWKEKLPLSCLGPHLQSLLPPSISQRSLPTPPPEDPPTLPLSPILGPDLSGALDKQKALYIPIHFPSLPGKHTYKATPEFTERERDPRKVRERATEEGRLGEDALRRLLGAASSGGHRTSSSPNSRSTKLKQRNGMWEQTVEALVDGAGTSGLSGGDSGNNGSRISATDNKGLAATSAPEFGVVVNSEKEYWRKSAVSAQDGLRRQQKDVVAVQNEDVLMSGAGLISAP</sequence>
<dbReference type="CDD" id="cd00076">
    <property type="entry name" value="HFD_SF"/>
    <property type="match status" value="1"/>
</dbReference>
<dbReference type="Pfam" id="PF10406">
    <property type="entry name" value="TAF8_C"/>
    <property type="match status" value="1"/>
</dbReference>
<organism evidence="9 10">
    <name type="scientific">Trichoglossum hirsutum</name>
    <dbReference type="NCBI Taxonomy" id="265104"/>
    <lineage>
        <taxon>Eukaryota</taxon>
        <taxon>Fungi</taxon>
        <taxon>Dikarya</taxon>
        <taxon>Ascomycota</taxon>
        <taxon>Pezizomycotina</taxon>
        <taxon>Geoglossomycetes</taxon>
        <taxon>Geoglossales</taxon>
        <taxon>Geoglossaceae</taxon>
        <taxon>Trichoglossum</taxon>
    </lineage>
</organism>